<gene>
    <name evidence="3" type="ORF">B4U80_08018</name>
</gene>
<dbReference type="OrthoDB" id="6424355at2759"/>
<keyword evidence="1" id="KW-0472">Membrane</keyword>
<dbReference type="VEuPathDB" id="VectorBase:LDEU001632"/>
<dbReference type="STRING" id="299467.A0A443SSA8"/>
<organism evidence="3 4">
    <name type="scientific">Leptotrombidium deliense</name>
    <dbReference type="NCBI Taxonomy" id="299467"/>
    <lineage>
        <taxon>Eukaryota</taxon>
        <taxon>Metazoa</taxon>
        <taxon>Ecdysozoa</taxon>
        <taxon>Arthropoda</taxon>
        <taxon>Chelicerata</taxon>
        <taxon>Arachnida</taxon>
        <taxon>Acari</taxon>
        <taxon>Acariformes</taxon>
        <taxon>Trombidiformes</taxon>
        <taxon>Prostigmata</taxon>
        <taxon>Anystina</taxon>
        <taxon>Parasitengona</taxon>
        <taxon>Trombiculoidea</taxon>
        <taxon>Trombiculidae</taxon>
        <taxon>Leptotrombidium</taxon>
    </lineage>
</organism>
<dbReference type="PANTHER" id="PTHR21104">
    <property type="entry name" value="FIBRONECTIN TYPE III DOMAIN-CONTAINING PROTEIN"/>
    <property type="match status" value="1"/>
</dbReference>
<accession>A0A443SSA8</accession>
<feature type="transmembrane region" description="Helical" evidence="1">
    <location>
        <begin position="111"/>
        <end position="129"/>
    </location>
</feature>
<keyword evidence="1" id="KW-1133">Transmembrane helix</keyword>
<dbReference type="Proteomes" id="UP000288716">
    <property type="component" value="Unassembled WGS sequence"/>
</dbReference>
<protein>
    <submittedName>
        <fullName evidence="3">Phosphorylated CTD-interacting factor-like protein</fullName>
    </submittedName>
</protein>
<evidence type="ECO:0000256" key="1">
    <source>
        <dbReference type="SAM" id="Phobius"/>
    </source>
</evidence>
<evidence type="ECO:0000259" key="2">
    <source>
        <dbReference type="Pfam" id="PF16066"/>
    </source>
</evidence>
<dbReference type="InterPro" id="IPR032073">
    <property type="entry name" value="FNDC5_C"/>
</dbReference>
<sequence length="281" mass="32326">MSSKDVGPNIRSIELCDLEPRTEYEVELSVVTVNKTYRSPKIGFISPSDDHITTRTRPEKSDVYEKYLNVYNCSDLPQPIAAFGGRRAYRGGVGVGYVSSKGPIVYRLDEIAIVVFVLCFWMAVIFLFCNKWGKIRHLEPYQPQYQPETPFQSPVYSIHGKPQRMNTCNSNSYPPFFTSRVNIQSFERQRTFSQGSKIGSLCHYASAYIYPPSLGNRQRVNSVFVGMSSPVHNVDVEASPLKRKYKSAEDIKMYSFKNKFYDNQKRASQTNLSHFHPYFRQ</sequence>
<keyword evidence="1" id="KW-0812">Transmembrane</keyword>
<evidence type="ECO:0000313" key="4">
    <source>
        <dbReference type="Proteomes" id="UP000288716"/>
    </source>
</evidence>
<dbReference type="AlphaFoldDB" id="A0A443SSA8"/>
<keyword evidence="4" id="KW-1185">Reference proteome</keyword>
<dbReference type="PANTHER" id="PTHR21104:SF1">
    <property type="entry name" value="FIBRONECTIN TYPE III DOMAIN-CONTAINING PROTEIN"/>
    <property type="match status" value="1"/>
</dbReference>
<dbReference type="Pfam" id="PF16066">
    <property type="entry name" value="DUF4808"/>
    <property type="match status" value="1"/>
</dbReference>
<name>A0A443SSA8_9ACAR</name>
<dbReference type="EMBL" id="NCKV01000515">
    <property type="protein sequence ID" value="RWS30408.1"/>
    <property type="molecule type" value="Genomic_DNA"/>
</dbReference>
<comment type="caution">
    <text evidence="3">The sequence shown here is derived from an EMBL/GenBank/DDBJ whole genome shotgun (WGS) entry which is preliminary data.</text>
</comment>
<proteinExistence type="predicted"/>
<feature type="domain" description="Fibronectin type III" evidence="2">
    <location>
        <begin position="106"/>
        <end position="252"/>
    </location>
</feature>
<evidence type="ECO:0000313" key="3">
    <source>
        <dbReference type="EMBL" id="RWS30408.1"/>
    </source>
</evidence>
<reference evidence="3 4" key="1">
    <citation type="journal article" date="2018" name="Gigascience">
        <title>Genomes of trombidid mites reveal novel predicted allergens and laterally-transferred genes associated with secondary metabolism.</title>
        <authorList>
            <person name="Dong X."/>
            <person name="Chaisiri K."/>
            <person name="Xia D."/>
            <person name="Armstrong S.D."/>
            <person name="Fang Y."/>
            <person name="Donnelly M.J."/>
            <person name="Kadowaki T."/>
            <person name="McGarry J.W."/>
            <person name="Darby A.C."/>
            <person name="Makepeace B.L."/>
        </authorList>
    </citation>
    <scope>NUCLEOTIDE SEQUENCE [LARGE SCALE GENOMIC DNA]</scope>
    <source>
        <strain evidence="3">UoL-UT</strain>
    </source>
</reference>